<evidence type="ECO:0000313" key="1">
    <source>
        <dbReference type="EMBL" id="MDQ0165923.1"/>
    </source>
</evidence>
<accession>A0ABT9VY51</accession>
<sequence>MDYDYLDLLQKRFYSLRKYTPTLLRVLEFNSIKANEHLLQAVEIIRGMNESGKRKVPDESPVDFISNRWKNNYMWMTVQLIVIITFQVKL</sequence>
<keyword evidence="2" id="KW-1185">Reference proteome</keyword>
<dbReference type="Proteomes" id="UP001235840">
    <property type="component" value="Unassembled WGS sequence"/>
</dbReference>
<proteinExistence type="predicted"/>
<dbReference type="EMBL" id="JAUSTY010000006">
    <property type="protein sequence ID" value="MDQ0165923.1"/>
    <property type="molecule type" value="Genomic_DNA"/>
</dbReference>
<reference evidence="1 2" key="1">
    <citation type="submission" date="2023-07" db="EMBL/GenBank/DDBJ databases">
        <title>Genomic Encyclopedia of Type Strains, Phase IV (KMG-IV): sequencing the most valuable type-strain genomes for metagenomic binning, comparative biology and taxonomic classification.</title>
        <authorList>
            <person name="Goeker M."/>
        </authorList>
    </citation>
    <scope>NUCLEOTIDE SEQUENCE [LARGE SCALE GENOMIC DNA]</scope>
    <source>
        <strain evidence="1 2">DSM 12751</strain>
    </source>
</reference>
<name>A0ABT9VY51_9BACI</name>
<gene>
    <name evidence="1" type="ORF">J2S11_001824</name>
</gene>
<evidence type="ECO:0000313" key="2">
    <source>
        <dbReference type="Proteomes" id="UP001235840"/>
    </source>
</evidence>
<organism evidence="1 2">
    <name type="scientific">Caldalkalibacillus horti</name>
    <dbReference type="NCBI Taxonomy" id="77523"/>
    <lineage>
        <taxon>Bacteria</taxon>
        <taxon>Bacillati</taxon>
        <taxon>Bacillota</taxon>
        <taxon>Bacilli</taxon>
        <taxon>Bacillales</taxon>
        <taxon>Bacillaceae</taxon>
        <taxon>Caldalkalibacillus</taxon>
    </lineage>
</organism>
<comment type="caution">
    <text evidence="1">The sequence shown here is derived from an EMBL/GenBank/DDBJ whole genome shotgun (WGS) entry which is preliminary data.</text>
</comment>
<protein>
    <submittedName>
        <fullName evidence="1">Uncharacterized protein</fullName>
    </submittedName>
</protein>